<dbReference type="Proteomes" id="UP000256220">
    <property type="component" value="Unassembled WGS sequence"/>
</dbReference>
<accession>A0A2P2FFB7</accession>
<keyword evidence="2" id="KW-1185">Reference proteome</keyword>
<sequence>MERQVTADLFHELNPVTVRFAREHRRSLGLDQRSEQVAHLIAVIARDLFGGTWDIGAQVRASLGLDPWAAHDGLDDLVNRAHVLRKRINLSKDLEVDQTAQSGDRLDEQRQEPWKSSLPDAPIRFVVFPGMGSRGHVLVKQQVYTVSLQEARARARN</sequence>
<dbReference type="AlphaFoldDB" id="A0A2P2FFB7"/>
<name>A0A2P2FFB7_AMYLU</name>
<reference evidence="1 2" key="1">
    <citation type="journal article" date="2014" name="Genome Announc.">
        <title>Draft Genome Sequence of Amycolatopsis lurida NRRL 2430, Producer of the Glycopeptide Family Antibiotic Ristocetin.</title>
        <authorList>
            <person name="Kwun M.J."/>
            <person name="Hong H.J."/>
        </authorList>
    </citation>
    <scope>NUCLEOTIDE SEQUENCE [LARGE SCALE GENOMIC DNA]</scope>
    <source>
        <strain evidence="1 2">NRRL 2430</strain>
    </source>
</reference>
<organism evidence="1 2">
    <name type="scientific">Amycolatopsis lurida NRRL 2430</name>
    <dbReference type="NCBI Taxonomy" id="1460371"/>
    <lineage>
        <taxon>Bacteria</taxon>
        <taxon>Bacillati</taxon>
        <taxon>Actinomycetota</taxon>
        <taxon>Actinomycetes</taxon>
        <taxon>Pseudonocardiales</taxon>
        <taxon>Pseudonocardiaceae</taxon>
        <taxon>Amycolatopsis</taxon>
    </lineage>
</organism>
<comment type="caution">
    <text evidence="1">The sequence shown here is derived from an EMBL/GenBank/DDBJ whole genome shotgun (WGS) entry which is preliminary data.</text>
</comment>
<protein>
    <submittedName>
        <fullName evidence="1">Uncharacterized protein</fullName>
    </submittedName>
</protein>
<evidence type="ECO:0000313" key="2">
    <source>
        <dbReference type="Proteomes" id="UP000256220"/>
    </source>
</evidence>
<gene>
    <name evidence="1" type="ORF">BB31_41600</name>
</gene>
<proteinExistence type="predicted"/>
<evidence type="ECO:0000313" key="1">
    <source>
        <dbReference type="EMBL" id="KFU75404.1"/>
    </source>
</evidence>
<dbReference type="EMBL" id="JFBM01000070">
    <property type="protein sequence ID" value="KFU75404.1"/>
    <property type="molecule type" value="Genomic_DNA"/>
</dbReference>